<dbReference type="GeneID" id="18913450"/>
<dbReference type="GO" id="GO:0004672">
    <property type="term" value="F:protein kinase activity"/>
    <property type="evidence" value="ECO:0007669"/>
    <property type="project" value="InterPro"/>
</dbReference>
<protein>
    <recommendedName>
        <fullName evidence="1">Protein kinase domain-containing protein</fullName>
    </recommendedName>
</protein>
<dbReference type="InterPro" id="IPR008266">
    <property type="entry name" value="Tyr_kinase_AS"/>
</dbReference>
<gene>
    <name evidence="2" type="ORF">PHACADRAFT_214010</name>
</gene>
<evidence type="ECO:0000259" key="1">
    <source>
        <dbReference type="PROSITE" id="PS50011"/>
    </source>
</evidence>
<dbReference type="Pfam" id="PF17667">
    <property type="entry name" value="Pkinase_fungal"/>
    <property type="match status" value="1"/>
</dbReference>
<dbReference type="OrthoDB" id="5584477at2759"/>
<feature type="domain" description="Protein kinase" evidence="1">
    <location>
        <begin position="1"/>
        <end position="183"/>
    </location>
</feature>
<dbReference type="STRING" id="650164.K5UL09"/>
<dbReference type="SUPFAM" id="SSF56112">
    <property type="entry name" value="Protein kinase-like (PK-like)"/>
    <property type="match status" value="1"/>
</dbReference>
<dbReference type="InterPro" id="IPR011009">
    <property type="entry name" value="Kinase-like_dom_sf"/>
</dbReference>
<dbReference type="KEGG" id="pco:PHACADRAFT_214010"/>
<name>K5UL09_PHACS</name>
<dbReference type="PANTHER" id="PTHR38248:SF2">
    <property type="entry name" value="FUNK1 11"/>
    <property type="match status" value="1"/>
</dbReference>
<dbReference type="Gene3D" id="1.10.510.10">
    <property type="entry name" value="Transferase(Phosphotransferase) domain 1"/>
    <property type="match status" value="1"/>
</dbReference>
<organism evidence="2 3">
    <name type="scientific">Phanerochaete carnosa (strain HHB-10118-sp)</name>
    <name type="common">White-rot fungus</name>
    <name type="synonym">Peniophora carnosa</name>
    <dbReference type="NCBI Taxonomy" id="650164"/>
    <lineage>
        <taxon>Eukaryota</taxon>
        <taxon>Fungi</taxon>
        <taxon>Dikarya</taxon>
        <taxon>Basidiomycota</taxon>
        <taxon>Agaricomycotina</taxon>
        <taxon>Agaricomycetes</taxon>
        <taxon>Polyporales</taxon>
        <taxon>Phanerochaetaceae</taxon>
        <taxon>Phanerochaete</taxon>
    </lineage>
</organism>
<proteinExistence type="predicted"/>
<evidence type="ECO:0000313" key="3">
    <source>
        <dbReference type="Proteomes" id="UP000008370"/>
    </source>
</evidence>
<dbReference type="Proteomes" id="UP000008370">
    <property type="component" value="Unassembled WGS sequence"/>
</dbReference>
<dbReference type="HOGENOM" id="CLU_1129165_0_0_1"/>
<dbReference type="AlphaFoldDB" id="K5UL09"/>
<dbReference type="EMBL" id="JH930479">
    <property type="protein sequence ID" value="EKM50301.1"/>
    <property type="molecule type" value="Genomic_DNA"/>
</dbReference>
<dbReference type="RefSeq" id="XP_007401484.1">
    <property type="nucleotide sequence ID" value="XM_007401422.1"/>
</dbReference>
<keyword evidence="3" id="KW-1185">Reference proteome</keyword>
<dbReference type="InterPro" id="IPR040976">
    <property type="entry name" value="Pkinase_fungal"/>
</dbReference>
<reference evidence="2 3" key="1">
    <citation type="journal article" date="2012" name="BMC Genomics">
        <title>Comparative genomics of the white-rot fungi, Phanerochaete carnosa and P. chrysosporium, to elucidate the genetic basis of the distinct wood types they colonize.</title>
        <authorList>
            <person name="Suzuki H."/>
            <person name="MacDonald J."/>
            <person name="Syed K."/>
            <person name="Salamov A."/>
            <person name="Hori C."/>
            <person name="Aerts A."/>
            <person name="Henrissat B."/>
            <person name="Wiebenga A."/>
            <person name="vanKuyk P.A."/>
            <person name="Barry K."/>
            <person name="Lindquist E."/>
            <person name="LaButti K."/>
            <person name="Lapidus A."/>
            <person name="Lucas S."/>
            <person name="Coutinho P."/>
            <person name="Gong Y."/>
            <person name="Samejima M."/>
            <person name="Mahadevan R."/>
            <person name="Abou-Zaid M."/>
            <person name="de Vries R.P."/>
            <person name="Igarashi K."/>
            <person name="Yadav J.S."/>
            <person name="Grigoriev I.V."/>
            <person name="Master E.R."/>
        </authorList>
    </citation>
    <scope>NUCLEOTIDE SEQUENCE [LARGE SCALE GENOMIC DNA]</scope>
    <source>
        <strain evidence="2 3">HHB-10118-sp</strain>
    </source>
</reference>
<dbReference type="PROSITE" id="PS00109">
    <property type="entry name" value="PROTEIN_KINASE_TYR"/>
    <property type="match status" value="1"/>
</dbReference>
<dbReference type="PROSITE" id="PS50011">
    <property type="entry name" value="PROTEIN_KINASE_DOM"/>
    <property type="match status" value="1"/>
</dbReference>
<dbReference type="PANTHER" id="PTHR38248">
    <property type="entry name" value="FUNK1 6"/>
    <property type="match status" value="1"/>
</dbReference>
<dbReference type="GO" id="GO:0005524">
    <property type="term" value="F:ATP binding"/>
    <property type="evidence" value="ECO:0007669"/>
    <property type="project" value="InterPro"/>
</dbReference>
<evidence type="ECO:0000313" key="2">
    <source>
        <dbReference type="EMBL" id="EKM50301.1"/>
    </source>
</evidence>
<dbReference type="InterPro" id="IPR000719">
    <property type="entry name" value="Prot_kinase_dom"/>
</dbReference>
<dbReference type="InParanoid" id="K5UL09"/>
<accession>K5UL09</accession>
<sequence length="242" mass="27849">MVYQMLNCLHDLRYEALILHRDVSFNNIMVVRDEPDGKPLFILNDFDLATRKTADGKPDGGPPSKHRTGTLPFMSYELLHDMWLAYEVVRKPSGDSPLVPARHHLRFDYESLLYVALWCAFKCEKPRSTEAKDAVNIQVGHWECGTYHNMFLRKRALLASITGPSSIREIPLSPLFELWLPFFEAWTDTVQPADRLLQRANYRDDPAPQDSATGGHRTVDWYWSRDRILAALREAEPVPLPS</sequence>